<accession>A0A840V9W0</accession>
<proteinExistence type="predicted"/>
<evidence type="ECO:0000256" key="1">
    <source>
        <dbReference type="SAM" id="MobiDB-lite"/>
    </source>
</evidence>
<sequence length="873" mass="97491">MNESILLSSLTIPDFSVPFMKFLALFFTLALPLFAEPDTAKPWTRWWWLGSGVDAKNLTRQLEDFATAGIGGVEICPIYGAQGYEDRDLPFLSDPWVAMLDHTSKECARLGLGFDLTTGTGWPFGGPWVDAQNASSSFIPIRQDVARGEVILTLPEGQLACLRAYADHPDTIDLRPFVKDGELHWQAPTACQIYGIVTKAPMQKVKRAAPGGAGNVVDPFSPAALQNYLSHFDSPLARLQGSQPRAHFHDSFEYYGANWTPELLHRFRQLQGYDLSEHLPALFGESLDEVDARVAHDYRETLDLLHRSYLETWNHWAKQKGSLTRNQAHGSPGNLLDHYAVADIPETEIFRHVDSQQIPMLGFAASAAHLTGKNLVSAESFTWLGEHFQVHPSALKEAADFLWLGGVNHLFFHGIPYSPDDAPWPGWLFYASTHMGENGGLWRDLPAFNRYIHNVQTELQSGQPATSILLYWPVHDIWSKPAKSLPLLTVHNQNEWLTGTSFHRTAMTLWESGIPCDFISDHLLEQLTYSDDALHLGGHAFRTLILPDLQELPSATARRLEKLAKQGASVVLLGKAPTTSPGLPFQPLTLDPILPTSVDLTSHLDQLDIHPEPMTRSGIRWIRRITDQGQSCFLVNTTDHLIDQEFELSQPFQTALLIDPSRPHRSGTATLRDGKIHLRLEPGESRILRLSSQPSNQPPTWTNEHPESPELELRGPWKIQFIEGGPELPAAQSLNQLTSWTDGDDELCRRFSGTARYTTTFLAKPGQLALDLGIVAETCRVILNGTDLGSSFFPPHRFEITQALHDGENELVVEVTNLAANRIADLDRRGVAWKAFHEINFVNIDYQPFDASHWPTLPSGLIGPVRLIPLSTR</sequence>
<comment type="caution">
    <text evidence="2">The sequence shown here is derived from an EMBL/GenBank/DDBJ whole genome shotgun (WGS) entry which is preliminary data.</text>
</comment>
<dbReference type="InterPro" id="IPR008979">
    <property type="entry name" value="Galactose-bd-like_sf"/>
</dbReference>
<keyword evidence="3" id="KW-1185">Reference proteome</keyword>
<dbReference type="SUPFAM" id="SSF49785">
    <property type="entry name" value="Galactose-binding domain-like"/>
    <property type="match status" value="1"/>
</dbReference>
<dbReference type="PANTHER" id="PTHR36848">
    <property type="entry name" value="DNA-BINDING PROTEIN (PUTATIVE SECRETED PROTEIN)-RELATED"/>
    <property type="match status" value="1"/>
</dbReference>
<dbReference type="Gene3D" id="2.60.120.260">
    <property type="entry name" value="Galactose-binding domain-like"/>
    <property type="match status" value="1"/>
</dbReference>
<dbReference type="Pfam" id="PF17132">
    <property type="entry name" value="Glyco_hydro_106"/>
    <property type="match status" value="2"/>
</dbReference>
<protein>
    <recommendedName>
        <fullName evidence="4">Alpha-L-rhamnosidase</fullName>
    </recommendedName>
</protein>
<dbReference type="PANTHER" id="PTHR36848:SF2">
    <property type="entry name" value="SECRETED PROTEIN"/>
    <property type="match status" value="1"/>
</dbReference>
<name>A0A840V9W0_9BACT</name>
<evidence type="ECO:0008006" key="4">
    <source>
        <dbReference type="Google" id="ProtNLM"/>
    </source>
</evidence>
<dbReference type="InterPro" id="IPR053161">
    <property type="entry name" value="Ulvan_degrading_GH"/>
</dbReference>
<evidence type="ECO:0000313" key="2">
    <source>
        <dbReference type="EMBL" id="MBB5350569.1"/>
    </source>
</evidence>
<gene>
    <name evidence="2" type="ORF">HNR46_000797</name>
</gene>
<reference evidence="2 3" key="1">
    <citation type="submission" date="2020-08" db="EMBL/GenBank/DDBJ databases">
        <title>Genomic Encyclopedia of Type Strains, Phase IV (KMG-IV): sequencing the most valuable type-strain genomes for metagenomic binning, comparative biology and taxonomic classification.</title>
        <authorList>
            <person name="Goeker M."/>
        </authorList>
    </citation>
    <scope>NUCLEOTIDE SEQUENCE [LARGE SCALE GENOMIC DNA]</scope>
    <source>
        <strain evidence="2 3">YC6886</strain>
    </source>
</reference>
<dbReference type="CDD" id="cd03143">
    <property type="entry name" value="A4_beta-galactosidase_middle_domain"/>
    <property type="match status" value="1"/>
</dbReference>
<dbReference type="NCBIfam" id="NF045579">
    <property type="entry name" value="rhamnoside_JR"/>
    <property type="match status" value="1"/>
</dbReference>
<organism evidence="2 3">
    <name type="scientific">Haloferula luteola</name>
    <dbReference type="NCBI Taxonomy" id="595692"/>
    <lineage>
        <taxon>Bacteria</taxon>
        <taxon>Pseudomonadati</taxon>
        <taxon>Verrucomicrobiota</taxon>
        <taxon>Verrucomicrobiia</taxon>
        <taxon>Verrucomicrobiales</taxon>
        <taxon>Verrucomicrobiaceae</taxon>
        <taxon>Haloferula</taxon>
    </lineage>
</organism>
<dbReference type="AlphaFoldDB" id="A0A840V9W0"/>
<dbReference type="Gene3D" id="3.40.50.880">
    <property type="match status" value="1"/>
</dbReference>
<dbReference type="Proteomes" id="UP000557717">
    <property type="component" value="Unassembled WGS sequence"/>
</dbReference>
<dbReference type="EMBL" id="JACHFD010000003">
    <property type="protein sequence ID" value="MBB5350569.1"/>
    <property type="molecule type" value="Genomic_DNA"/>
</dbReference>
<feature type="region of interest" description="Disordered" evidence="1">
    <location>
        <begin position="690"/>
        <end position="709"/>
    </location>
</feature>
<dbReference type="RefSeq" id="WP_184015986.1">
    <property type="nucleotide sequence ID" value="NZ_JACHFD010000003.1"/>
</dbReference>
<evidence type="ECO:0000313" key="3">
    <source>
        <dbReference type="Proteomes" id="UP000557717"/>
    </source>
</evidence>
<feature type="compositionally biased region" description="Polar residues" evidence="1">
    <location>
        <begin position="690"/>
        <end position="703"/>
    </location>
</feature>
<dbReference type="InterPro" id="IPR029062">
    <property type="entry name" value="Class_I_gatase-like"/>
</dbReference>